<dbReference type="InterPro" id="IPR029058">
    <property type="entry name" value="AB_hydrolase_fold"/>
</dbReference>
<dbReference type="EC" id="3.4.16.-" evidence="6"/>
<sequence length="621" mass="68503">MKIPWIWAAGAVFTVQLCAEARPPSDGCTIGGSPIARNATLTYRRVPPGICATRSLHQKQYTGYVSLPPFTLHPVQQNYTINTFFWFVEAREKPEAAPLTIYLSGGPGLSSMQGLFQETGPCEVVQLSNNKIGTIPREWGWDRSSHMLYIDQPVQVGFSYDTLKEASLDFLTGNFISPPIDPPASRSQTFRKGIFSSNDAEMTANTTETAAKAIWHMLQVFFAEFPVYRARQGVAEVNLFAESYGGKYGPAFAAHFHKQNEKRERGEISRCKSVDIKVKTLGILQGYVDDLVQNPYFSLFAYNNTYGLRVMSLDDVKASHKKFHQPGGCKDKVKACRESVRLHDPENAGDVSIVNTACVQATIACNGELSSVYPKVGRSQYDIAQGVLNPVSPLTYLEYLNMPEVQSAIGSRVNFTESSSTVFDAFLNAGDYSRGEYTSTLASLLDSGVRVALMYGDRDYICNWFGGQAVSFAIAAASRSSSPSYIANFNSAGYAPLIVNTSYTGGVVRQFANLSFARIYDAGHIIPYYQPEAVFKLFTRIIEGKNPSTGESIPNISAFQTKGDANSTKTNSLPAQARPTCYLRKAQDTCSPDQIEKMKAGKGYVINGIWHENKRERAIQR</sequence>
<reference evidence="8" key="2">
    <citation type="journal article" date="2009" name="Genome Res.">
        <title>Comparative genomic analyses of the human fungal pathogens Coccidioides and their relatives.</title>
        <authorList>
            <person name="Sharpton T.J."/>
            <person name="Stajich J.E."/>
            <person name="Rounsley S.D."/>
            <person name="Gardner M.J."/>
            <person name="Wortman J.R."/>
            <person name="Jordar V.S."/>
            <person name="Maiti R."/>
            <person name="Kodira C.D."/>
            <person name="Neafsey D.E."/>
            <person name="Zeng Q."/>
            <person name="Hung C.-Y."/>
            <person name="McMahan C."/>
            <person name="Muszewska A."/>
            <person name="Grynberg M."/>
            <person name="Mandel M.A."/>
            <person name="Kellner E.M."/>
            <person name="Barker B.M."/>
            <person name="Galgiani J.N."/>
            <person name="Orbach M.J."/>
            <person name="Kirkland T.N."/>
            <person name="Cole G.T."/>
            <person name="Henn M.R."/>
            <person name="Birren B.W."/>
            <person name="Taylor J.W."/>
        </authorList>
    </citation>
    <scope>NUCLEOTIDE SEQUENCE [LARGE SCALE GENOMIC DNA]</scope>
    <source>
        <strain evidence="8">RMSCC 3488</strain>
    </source>
</reference>
<dbReference type="InterPro" id="IPR001563">
    <property type="entry name" value="Peptidase_S10"/>
</dbReference>
<comment type="similarity">
    <text evidence="1 6">Belongs to the peptidase S10 family.</text>
</comment>
<dbReference type="Proteomes" id="UP000054567">
    <property type="component" value="Unassembled WGS sequence"/>
</dbReference>
<dbReference type="VEuPathDB" id="FungiDB:CPAG_06914"/>
<dbReference type="SUPFAM" id="SSF53474">
    <property type="entry name" value="alpha/beta-Hydrolases"/>
    <property type="match status" value="1"/>
</dbReference>
<evidence type="ECO:0000256" key="1">
    <source>
        <dbReference type="ARBA" id="ARBA00009431"/>
    </source>
</evidence>
<keyword evidence="2 6" id="KW-0121">Carboxypeptidase</keyword>
<evidence type="ECO:0000256" key="5">
    <source>
        <dbReference type="ARBA" id="ARBA00023180"/>
    </source>
</evidence>
<dbReference type="Gene3D" id="3.40.50.1820">
    <property type="entry name" value="alpha/beta hydrolase"/>
    <property type="match status" value="1"/>
</dbReference>
<evidence type="ECO:0000256" key="3">
    <source>
        <dbReference type="ARBA" id="ARBA00022670"/>
    </source>
</evidence>
<dbReference type="PRINTS" id="PR00724">
    <property type="entry name" value="CRBOXYPTASEC"/>
</dbReference>
<dbReference type="PROSITE" id="PS00131">
    <property type="entry name" value="CARBOXYPEPT_SER_SER"/>
    <property type="match status" value="1"/>
</dbReference>
<proteinExistence type="inferred from homology"/>
<protein>
    <recommendedName>
        <fullName evidence="6">Carboxypeptidase</fullName>
        <ecNumber evidence="6">3.4.16.-</ecNumber>
    </recommendedName>
</protein>
<dbReference type="EMBL" id="DS268112">
    <property type="protein sequence ID" value="KMM70603.1"/>
    <property type="molecule type" value="Genomic_DNA"/>
</dbReference>
<name>A0A0J6FJW8_COCPO</name>
<dbReference type="GO" id="GO:0004185">
    <property type="term" value="F:serine-type carboxypeptidase activity"/>
    <property type="evidence" value="ECO:0007669"/>
    <property type="project" value="UniProtKB-UniRule"/>
</dbReference>
<dbReference type="PROSITE" id="PS00560">
    <property type="entry name" value="CARBOXYPEPT_SER_HIS"/>
    <property type="match status" value="1"/>
</dbReference>
<dbReference type="Pfam" id="PF00450">
    <property type="entry name" value="Peptidase_S10"/>
    <property type="match status" value="1"/>
</dbReference>
<feature type="signal peptide" evidence="6">
    <location>
        <begin position="1"/>
        <end position="21"/>
    </location>
</feature>
<dbReference type="GO" id="GO:0000324">
    <property type="term" value="C:fungal-type vacuole"/>
    <property type="evidence" value="ECO:0007669"/>
    <property type="project" value="TreeGrafter"/>
</dbReference>
<keyword evidence="3 6" id="KW-0645">Protease</keyword>
<accession>A0A0J6FJW8</accession>
<dbReference type="PANTHER" id="PTHR11802">
    <property type="entry name" value="SERINE PROTEASE FAMILY S10 SERINE CARBOXYPEPTIDASE"/>
    <property type="match status" value="1"/>
</dbReference>
<dbReference type="GO" id="GO:0006508">
    <property type="term" value="P:proteolysis"/>
    <property type="evidence" value="ECO:0007669"/>
    <property type="project" value="UniProtKB-KW"/>
</dbReference>
<evidence type="ECO:0000313" key="7">
    <source>
        <dbReference type="EMBL" id="KMM70603.1"/>
    </source>
</evidence>
<keyword evidence="6" id="KW-0732">Signal</keyword>
<dbReference type="PANTHER" id="PTHR11802:SF404">
    <property type="entry name" value="CARBOXYPEPTIDASE"/>
    <property type="match status" value="1"/>
</dbReference>
<evidence type="ECO:0000313" key="8">
    <source>
        <dbReference type="Proteomes" id="UP000054567"/>
    </source>
</evidence>
<keyword evidence="4 6" id="KW-0378">Hydrolase</keyword>
<evidence type="ECO:0000256" key="4">
    <source>
        <dbReference type="ARBA" id="ARBA00022801"/>
    </source>
</evidence>
<dbReference type="OrthoDB" id="443318at2759"/>
<feature type="chain" id="PRO_5005119732" description="Carboxypeptidase" evidence="6">
    <location>
        <begin position="22"/>
        <end position="621"/>
    </location>
</feature>
<organism evidence="7 8">
    <name type="scientific">Coccidioides posadasii RMSCC 3488</name>
    <dbReference type="NCBI Taxonomy" id="454284"/>
    <lineage>
        <taxon>Eukaryota</taxon>
        <taxon>Fungi</taxon>
        <taxon>Dikarya</taxon>
        <taxon>Ascomycota</taxon>
        <taxon>Pezizomycotina</taxon>
        <taxon>Eurotiomycetes</taxon>
        <taxon>Eurotiomycetidae</taxon>
        <taxon>Onygenales</taxon>
        <taxon>Onygenaceae</taxon>
        <taxon>Coccidioides</taxon>
    </lineage>
</organism>
<dbReference type="AlphaFoldDB" id="A0A0J6FJW8"/>
<keyword evidence="5" id="KW-0325">Glycoprotein</keyword>
<dbReference type="InterPro" id="IPR033124">
    <property type="entry name" value="Ser_caboxypep_his_AS"/>
</dbReference>
<evidence type="ECO:0000256" key="6">
    <source>
        <dbReference type="RuleBase" id="RU361156"/>
    </source>
</evidence>
<gene>
    <name evidence="7" type="ORF">CPAG_06914</name>
</gene>
<reference evidence="8" key="3">
    <citation type="journal article" date="2010" name="Genome Res.">
        <title>Population genomic sequencing of Coccidioides fungi reveals recent hybridization and transposon control.</title>
        <authorList>
            <person name="Neafsey D.E."/>
            <person name="Barker B.M."/>
            <person name="Sharpton T.J."/>
            <person name="Stajich J.E."/>
            <person name="Park D.J."/>
            <person name="Whiston E."/>
            <person name="Hung C.-Y."/>
            <person name="McMahan C."/>
            <person name="White J."/>
            <person name="Sykes S."/>
            <person name="Heiman D."/>
            <person name="Young S."/>
            <person name="Zeng Q."/>
            <person name="Abouelleil A."/>
            <person name="Aftuck L."/>
            <person name="Bessette D."/>
            <person name="Brown A."/>
            <person name="FitzGerald M."/>
            <person name="Lui A."/>
            <person name="Macdonald J.P."/>
            <person name="Priest M."/>
            <person name="Orbach M.J."/>
            <person name="Galgiani J.N."/>
            <person name="Kirkland T.N."/>
            <person name="Cole G.T."/>
            <person name="Birren B.W."/>
            <person name="Henn M.R."/>
            <person name="Taylor J.W."/>
            <person name="Rounsley S.D."/>
        </authorList>
    </citation>
    <scope>NUCLEOTIDE SEQUENCE [LARGE SCALE GENOMIC DNA]</scope>
    <source>
        <strain evidence="8">RMSCC 3488</strain>
    </source>
</reference>
<reference evidence="7 8" key="1">
    <citation type="submission" date="2007-06" db="EMBL/GenBank/DDBJ databases">
        <title>The Genome Sequence of Coccidioides posadasii RMSCC_3488.</title>
        <authorList>
            <consortium name="Coccidioides Genome Resources Consortium"/>
            <consortium name="The Broad Institute Genome Sequencing Platform"/>
            <person name="Henn M.R."/>
            <person name="Sykes S."/>
            <person name="Young S."/>
            <person name="Jaffe D."/>
            <person name="Berlin A."/>
            <person name="Alvarez P."/>
            <person name="Butler J."/>
            <person name="Gnerre S."/>
            <person name="Grabherr M."/>
            <person name="Mauceli E."/>
            <person name="Brockman W."/>
            <person name="Kodira C."/>
            <person name="Alvarado L."/>
            <person name="Zeng Q."/>
            <person name="Crawford M."/>
            <person name="Antoine C."/>
            <person name="Devon K."/>
            <person name="Galgiani J."/>
            <person name="Orsborn K."/>
            <person name="Lewis M.L."/>
            <person name="Nusbaum C."/>
            <person name="Galagan J."/>
            <person name="Birren B."/>
        </authorList>
    </citation>
    <scope>NUCLEOTIDE SEQUENCE [LARGE SCALE GENOMIC DNA]</scope>
    <source>
        <strain evidence="7 8">RMSCC 3488</strain>
    </source>
</reference>
<evidence type="ECO:0000256" key="2">
    <source>
        <dbReference type="ARBA" id="ARBA00022645"/>
    </source>
</evidence>
<dbReference type="InterPro" id="IPR018202">
    <property type="entry name" value="Ser_caboxypep_ser_AS"/>
</dbReference>